<feature type="compositionally biased region" description="Polar residues" evidence="1">
    <location>
        <begin position="52"/>
        <end position="62"/>
    </location>
</feature>
<keyword evidence="4" id="KW-1185">Reference proteome</keyword>
<dbReference type="Proteomes" id="UP000290365">
    <property type="component" value="Chromosome"/>
</dbReference>
<accession>A0A4P6K0A2</accession>
<dbReference type="OrthoDB" id="157144at2"/>
<reference evidence="3 4" key="1">
    <citation type="submission" date="2019-01" db="EMBL/GenBank/DDBJ databases">
        <title>Ktedonosporobacter rubrisoli SCAWS-G2.</title>
        <authorList>
            <person name="Huang Y."/>
            <person name="Yan B."/>
        </authorList>
    </citation>
    <scope>NUCLEOTIDE SEQUENCE [LARGE SCALE GENOMIC DNA]</scope>
    <source>
        <strain evidence="3 4">SCAWS-G2</strain>
    </source>
</reference>
<sequence length="210" mass="23285">MCIMAHMLRGMQGVVPTLVTKQGSDNMSYLHDEMAHEKRDDELEQILSQGMTLHQEQQLSRTSPERSLDEDADENVDVPLDSDVQGALGLFAEAAQDMATAGLELNLGRHFACADYCNQVAEKAAQAVSLLRFGRRSMYDHDLRMLGAAVGAPADIQDEMAILTPFHPEAFYAETPPEEADEMISAEQASSYIQSAKKVLRWAKNIVLRM</sequence>
<dbReference type="AlphaFoldDB" id="A0A4P6K0A2"/>
<proteinExistence type="predicted"/>
<dbReference type="SUPFAM" id="SSF81593">
    <property type="entry name" value="Nucleotidyltransferase substrate binding subunit/domain"/>
    <property type="match status" value="1"/>
</dbReference>
<dbReference type="KEGG" id="kbs:EPA93_37535"/>
<dbReference type="Gene3D" id="1.20.120.330">
    <property type="entry name" value="Nucleotidyltransferases domain 2"/>
    <property type="match status" value="1"/>
</dbReference>
<dbReference type="Pfam" id="PF05168">
    <property type="entry name" value="HEPN"/>
    <property type="match status" value="1"/>
</dbReference>
<name>A0A4P6K0A2_KTERU</name>
<dbReference type="InterPro" id="IPR007842">
    <property type="entry name" value="HEPN_dom"/>
</dbReference>
<evidence type="ECO:0000259" key="2">
    <source>
        <dbReference type="PROSITE" id="PS50910"/>
    </source>
</evidence>
<evidence type="ECO:0000256" key="1">
    <source>
        <dbReference type="SAM" id="MobiDB-lite"/>
    </source>
</evidence>
<evidence type="ECO:0000313" key="4">
    <source>
        <dbReference type="Proteomes" id="UP000290365"/>
    </source>
</evidence>
<protein>
    <submittedName>
        <fullName evidence="3">HEPN domain-containing protein</fullName>
    </submittedName>
</protein>
<organism evidence="3 4">
    <name type="scientific">Ktedonosporobacter rubrisoli</name>
    <dbReference type="NCBI Taxonomy" id="2509675"/>
    <lineage>
        <taxon>Bacteria</taxon>
        <taxon>Bacillati</taxon>
        <taxon>Chloroflexota</taxon>
        <taxon>Ktedonobacteria</taxon>
        <taxon>Ktedonobacterales</taxon>
        <taxon>Ktedonosporobacteraceae</taxon>
        <taxon>Ktedonosporobacter</taxon>
    </lineage>
</organism>
<evidence type="ECO:0000313" key="3">
    <source>
        <dbReference type="EMBL" id="QBD81375.1"/>
    </source>
</evidence>
<feature type="domain" description="HEPN" evidence="2">
    <location>
        <begin position="91"/>
        <end position="199"/>
    </location>
</feature>
<gene>
    <name evidence="3" type="ORF">EPA93_37535</name>
</gene>
<dbReference type="PROSITE" id="PS50910">
    <property type="entry name" value="HEPN"/>
    <property type="match status" value="1"/>
</dbReference>
<feature type="region of interest" description="Disordered" evidence="1">
    <location>
        <begin position="52"/>
        <end position="73"/>
    </location>
</feature>
<dbReference type="EMBL" id="CP035758">
    <property type="protein sequence ID" value="QBD81375.1"/>
    <property type="molecule type" value="Genomic_DNA"/>
</dbReference>